<protein>
    <submittedName>
        <fullName evidence="1">Uncharacterized protein</fullName>
    </submittedName>
</protein>
<gene>
    <name evidence="1" type="ORF">VP01_3351g2</name>
</gene>
<dbReference type="EMBL" id="LAVV01008337">
    <property type="protein sequence ID" value="KNZ53075.1"/>
    <property type="molecule type" value="Genomic_DNA"/>
</dbReference>
<name>A0A0L6UYX0_9BASI</name>
<accession>A0A0L6UYX0</accession>
<dbReference type="VEuPathDB" id="FungiDB:VP01_3351g2"/>
<reference evidence="1 2" key="1">
    <citation type="submission" date="2015-08" db="EMBL/GenBank/DDBJ databases">
        <title>Next Generation Sequencing and Analysis of the Genome of Puccinia sorghi L Schw, the Causal Agent of Maize Common Rust.</title>
        <authorList>
            <person name="Rochi L."/>
            <person name="Burguener G."/>
            <person name="Darino M."/>
            <person name="Turjanski A."/>
            <person name="Kreff E."/>
            <person name="Dieguez M.J."/>
            <person name="Sacco F."/>
        </authorList>
    </citation>
    <scope>NUCLEOTIDE SEQUENCE [LARGE SCALE GENOMIC DNA]</scope>
    <source>
        <strain evidence="1 2">RO10H11247</strain>
    </source>
</reference>
<keyword evidence="2" id="KW-1185">Reference proteome</keyword>
<evidence type="ECO:0000313" key="2">
    <source>
        <dbReference type="Proteomes" id="UP000037035"/>
    </source>
</evidence>
<proteinExistence type="predicted"/>
<dbReference type="AlphaFoldDB" id="A0A0L6UYX0"/>
<sequence length="104" mass="12156">MKQKPQQNNIEQKILIQDNILKQTGVQWSELNQPAHGYPSFHVVLGIMHNWLDTRENFQPLILSSIIHVFPRKSQEVIIRFTLTQHAHMLIHLPTNVEIMLIST</sequence>
<evidence type="ECO:0000313" key="1">
    <source>
        <dbReference type="EMBL" id="KNZ53075.1"/>
    </source>
</evidence>
<dbReference type="Proteomes" id="UP000037035">
    <property type="component" value="Unassembled WGS sequence"/>
</dbReference>
<organism evidence="1 2">
    <name type="scientific">Puccinia sorghi</name>
    <dbReference type="NCBI Taxonomy" id="27349"/>
    <lineage>
        <taxon>Eukaryota</taxon>
        <taxon>Fungi</taxon>
        <taxon>Dikarya</taxon>
        <taxon>Basidiomycota</taxon>
        <taxon>Pucciniomycotina</taxon>
        <taxon>Pucciniomycetes</taxon>
        <taxon>Pucciniales</taxon>
        <taxon>Pucciniaceae</taxon>
        <taxon>Puccinia</taxon>
    </lineage>
</organism>
<comment type="caution">
    <text evidence="1">The sequence shown here is derived from an EMBL/GenBank/DDBJ whole genome shotgun (WGS) entry which is preliminary data.</text>
</comment>